<keyword evidence="2" id="KW-0472">Membrane</keyword>
<dbReference type="STRING" id="1052260.SAMN05660199_03152"/>
<dbReference type="OrthoDB" id="5681216at2"/>
<keyword evidence="2" id="KW-1133">Transmembrane helix</keyword>
<evidence type="ECO:0000256" key="2">
    <source>
        <dbReference type="SAM" id="Phobius"/>
    </source>
</evidence>
<evidence type="ECO:0000313" key="6">
    <source>
        <dbReference type="Proteomes" id="UP000199088"/>
    </source>
</evidence>
<evidence type="ECO:0000256" key="1">
    <source>
        <dbReference type="SAM" id="MobiDB-lite"/>
    </source>
</evidence>
<feature type="signal peptide" evidence="3">
    <location>
        <begin position="1"/>
        <end position="27"/>
    </location>
</feature>
<dbReference type="EMBL" id="FNIR01000010">
    <property type="protein sequence ID" value="SDP10122.1"/>
    <property type="molecule type" value="Genomic_DNA"/>
</dbReference>
<dbReference type="Proteomes" id="UP000199088">
    <property type="component" value="Unassembled WGS sequence"/>
</dbReference>
<keyword evidence="2" id="KW-0812">Transmembrane</keyword>
<keyword evidence="3" id="KW-0732">Signal</keyword>
<feature type="chain" id="PRO_5011501522" evidence="3">
    <location>
        <begin position="28"/>
        <end position="129"/>
    </location>
</feature>
<dbReference type="Pfam" id="PF05901">
    <property type="entry name" value="Excalibur"/>
    <property type="match status" value="1"/>
</dbReference>
<evidence type="ECO:0000259" key="4">
    <source>
        <dbReference type="SMART" id="SM00894"/>
    </source>
</evidence>
<dbReference type="AlphaFoldDB" id="A0A1H0PYB7"/>
<dbReference type="InterPro" id="IPR008613">
    <property type="entry name" value="Excalibur_Ca-bd_domain"/>
</dbReference>
<feature type="transmembrane region" description="Helical" evidence="2">
    <location>
        <begin position="103"/>
        <end position="123"/>
    </location>
</feature>
<dbReference type="RefSeq" id="WP_091246919.1">
    <property type="nucleotide sequence ID" value="NZ_FNIR01000010.1"/>
</dbReference>
<dbReference type="SMART" id="SM00894">
    <property type="entry name" value="Excalibur"/>
    <property type="match status" value="1"/>
</dbReference>
<feature type="region of interest" description="Disordered" evidence="1">
    <location>
        <begin position="45"/>
        <end position="74"/>
    </location>
</feature>
<gene>
    <name evidence="5" type="ORF">SAMN05660199_03152</name>
</gene>
<feature type="compositionally biased region" description="Basic and acidic residues" evidence="1">
    <location>
        <begin position="46"/>
        <end position="60"/>
    </location>
</feature>
<accession>A0A1H0PYB7</accession>
<name>A0A1H0PYB7_9ACTN</name>
<proteinExistence type="predicted"/>
<sequence>MRLRTTAAATALATAGLTLALTGTASAADLNCSDFATRDQAQAVLDADRSDPNGLDRDGDGVACESLPTGGAEDGTALTAQVADRPQGAVAAGDGSSTQGPGVLPYAVGGLALVGAAGAAVAARRSARA</sequence>
<protein>
    <submittedName>
        <fullName evidence="5">Excalibur calcium-binding domain-containing protein</fullName>
    </submittedName>
</protein>
<keyword evidence="6" id="KW-1185">Reference proteome</keyword>
<evidence type="ECO:0000313" key="5">
    <source>
        <dbReference type="EMBL" id="SDP10122.1"/>
    </source>
</evidence>
<feature type="domain" description="Excalibur calcium-binding" evidence="4">
    <location>
        <begin position="28"/>
        <end position="65"/>
    </location>
</feature>
<evidence type="ECO:0000256" key="3">
    <source>
        <dbReference type="SAM" id="SignalP"/>
    </source>
</evidence>
<organism evidence="5 6">
    <name type="scientific">Klenkia soli</name>
    <dbReference type="NCBI Taxonomy" id="1052260"/>
    <lineage>
        <taxon>Bacteria</taxon>
        <taxon>Bacillati</taxon>
        <taxon>Actinomycetota</taxon>
        <taxon>Actinomycetes</taxon>
        <taxon>Geodermatophilales</taxon>
        <taxon>Geodermatophilaceae</taxon>
        <taxon>Klenkia</taxon>
    </lineage>
</organism>
<reference evidence="6" key="1">
    <citation type="submission" date="2016-10" db="EMBL/GenBank/DDBJ databases">
        <authorList>
            <person name="Varghese N."/>
            <person name="Submissions S."/>
        </authorList>
    </citation>
    <scope>NUCLEOTIDE SEQUENCE [LARGE SCALE GENOMIC DNA]</scope>
    <source>
        <strain evidence="6">DSM 45843</strain>
    </source>
</reference>